<organism evidence="3 4">
    <name type="scientific">Actinomadura fulvescens</name>
    <dbReference type="NCBI Taxonomy" id="46160"/>
    <lineage>
        <taxon>Bacteria</taxon>
        <taxon>Bacillati</taxon>
        <taxon>Actinomycetota</taxon>
        <taxon>Actinomycetes</taxon>
        <taxon>Streptosporangiales</taxon>
        <taxon>Thermomonosporaceae</taxon>
        <taxon>Actinomadura</taxon>
    </lineage>
</organism>
<reference evidence="4" key="1">
    <citation type="journal article" date="2019" name="Int. J. Syst. Evol. Microbiol.">
        <title>The Global Catalogue of Microorganisms (GCM) 10K type strain sequencing project: providing services to taxonomists for standard genome sequencing and annotation.</title>
        <authorList>
            <consortium name="The Broad Institute Genomics Platform"/>
            <consortium name="The Broad Institute Genome Sequencing Center for Infectious Disease"/>
            <person name="Wu L."/>
            <person name="Ma J."/>
        </authorList>
    </citation>
    <scope>NUCLEOTIDE SEQUENCE [LARGE SCALE GENOMIC DNA]</scope>
    <source>
        <strain evidence="4">JCM 6833</strain>
    </source>
</reference>
<dbReference type="NCBIfam" id="TIGR03196">
    <property type="entry name" value="pucD"/>
    <property type="match status" value="1"/>
</dbReference>
<dbReference type="Proteomes" id="UP001501509">
    <property type="component" value="Unassembled WGS sequence"/>
</dbReference>
<dbReference type="InterPro" id="IPR037165">
    <property type="entry name" value="AldOxase/xan_DH_Mopterin-bd_sf"/>
</dbReference>
<proteinExistence type="predicted"/>
<dbReference type="InterPro" id="IPR017609">
    <property type="entry name" value="Xanthine_dehydrogenase_dsu"/>
</dbReference>
<evidence type="ECO:0000259" key="2">
    <source>
        <dbReference type="SMART" id="SM01008"/>
    </source>
</evidence>
<dbReference type="Pfam" id="PF02738">
    <property type="entry name" value="MoCoBD_1"/>
    <property type="match status" value="1"/>
</dbReference>
<evidence type="ECO:0000313" key="4">
    <source>
        <dbReference type="Proteomes" id="UP001501509"/>
    </source>
</evidence>
<gene>
    <name evidence="3" type="primary">pucD_2</name>
    <name evidence="3" type="ORF">GCM10010411_30580</name>
</gene>
<protein>
    <submittedName>
        <fullName evidence="3">Xanthine dehydrogenase subunit D</fullName>
    </submittedName>
</protein>
<evidence type="ECO:0000256" key="1">
    <source>
        <dbReference type="SAM" id="MobiDB-lite"/>
    </source>
</evidence>
<dbReference type="Gene3D" id="3.90.1170.50">
    <property type="entry name" value="Aldehyde oxidase/xanthine dehydrogenase, a/b hammerhead"/>
    <property type="match status" value="1"/>
</dbReference>
<dbReference type="PANTHER" id="PTHR11908:SF157">
    <property type="entry name" value="XANTHINE DEHYDROGENASE SUBUNIT D-RELATED"/>
    <property type="match status" value="1"/>
</dbReference>
<dbReference type="InterPro" id="IPR008274">
    <property type="entry name" value="AldOxase/xan_DH_MoCoBD1"/>
</dbReference>
<comment type="caution">
    <text evidence="3">The sequence shown here is derived from an EMBL/GenBank/DDBJ whole genome shotgun (WGS) entry which is preliminary data.</text>
</comment>
<sequence>MSTMTTGRRRRTAAPDGVGSSARRPDGVPKVRGTFEYSSDIRREGMLWGATLRSPHPHARIVRLDTAPALEVPGVHAVLAHGDVPGSATYGMKVSDQPVFAADVIRYQGEPVAVVAAEHPEAARRALDRIVVEYEVLRPLTDPEEALGSGRIVRHVKIRHGDVAAARERADVVVAGEYEVGMQDQAFLGPESGLAVPDGEGGVDLHVSSQWLHEDRRQVAASLGLPEHMVRLTMSGVGGAFGGREDLSVHIHACLLALRTGRPVKMVYNREESFFGHVHRHPARIRVEHGATREGRLVYLTARLLLDGGAYTSTSQVVIANACYFAAGAYDVPHADIDGFAVYTNNPPCGAMRGFGAVQSCYAAESNMDKLARELGIDPVKLRLRNAMTPGTVLPTGQEVDGPAPVAELLERLAAMPMPPDPGHHRDPRTWPGGLGNVTRGESLRRGVGYAVGVKAIGYSGGVDDYCTARVTLAIRDGVPHAEVHCAASECGQGVVTVQAQVARTELGVFSVEVRNADTLIGDSGSSSASRQTWMTAGAVQGACDAVRRRVLARAADLLGAEAAGLALEGGVVIREADGETAIPLIELLAGEEFAETYEYRHRPTQRIDPETGQGDAHIAFAFAAHRAVVEVDTELGLVRVVELATTEDVGKAVNPRAVEGQIEGGSAQGLGLALMEELQVVDGKVRNPSFTDYLIPTILDMPPVRIELLELPHPDSPYGLNGVGEPPTLSSTPAIVNALRDATGLELPRVPVRPDRLAGLGEEVSTP</sequence>
<feature type="domain" description="Aldehyde oxidase/xanthine dehydrogenase a/b hammerhead" evidence="2">
    <location>
        <begin position="32"/>
        <end position="138"/>
    </location>
</feature>
<feature type="region of interest" description="Disordered" evidence="1">
    <location>
        <begin position="1"/>
        <end position="31"/>
    </location>
</feature>
<keyword evidence="4" id="KW-1185">Reference proteome</keyword>
<dbReference type="PANTHER" id="PTHR11908">
    <property type="entry name" value="XANTHINE DEHYDROGENASE"/>
    <property type="match status" value="1"/>
</dbReference>
<dbReference type="SUPFAM" id="SSF56003">
    <property type="entry name" value="Molybdenum cofactor-binding domain"/>
    <property type="match status" value="1"/>
</dbReference>
<dbReference type="Pfam" id="PF01315">
    <property type="entry name" value="Ald_Xan_dh_C"/>
    <property type="match status" value="1"/>
</dbReference>
<dbReference type="Pfam" id="PF20256">
    <property type="entry name" value="MoCoBD_2"/>
    <property type="match status" value="1"/>
</dbReference>
<accession>A0ABP6BZN5</accession>
<dbReference type="SUPFAM" id="SSF54665">
    <property type="entry name" value="CO dehydrogenase molybdoprotein N-domain-like"/>
    <property type="match status" value="1"/>
</dbReference>
<dbReference type="InterPro" id="IPR046867">
    <property type="entry name" value="AldOxase/xan_DH_MoCoBD2"/>
</dbReference>
<name>A0ABP6BZN5_9ACTN</name>
<evidence type="ECO:0000313" key="3">
    <source>
        <dbReference type="EMBL" id="GAA2595183.1"/>
    </source>
</evidence>
<dbReference type="InterPro" id="IPR036856">
    <property type="entry name" value="Ald_Oxase/Xan_DH_a/b_sf"/>
</dbReference>
<dbReference type="Gene3D" id="3.30.365.10">
    <property type="entry name" value="Aldehyde oxidase/xanthine dehydrogenase, molybdopterin binding domain"/>
    <property type="match status" value="4"/>
</dbReference>
<dbReference type="InterPro" id="IPR016208">
    <property type="entry name" value="Ald_Oxase/xanthine_DH-like"/>
</dbReference>
<dbReference type="InterPro" id="IPR000674">
    <property type="entry name" value="Ald_Oxase/Xan_DH_a/b"/>
</dbReference>
<dbReference type="EMBL" id="BAAATD010000003">
    <property type="protein sequence ID" value="GAA2595183.1"/>
    <property type="molecule type" value="Genomic_DNA"/>
</dbReference>
<dbReference type="SMART" id="SM01008">
    <property type="entry name" value="Ald_Xan_dh_C"/>
    <property type="match status" value="1"/>
</dbReference>